<dbReference type="EMBL" id="SGIS01000006">
    <property type="protein sequence ID" value="RZF65460.1"/>
    <property type="molecule type" value="Genomic_DNA"/>
</dbReference>
<dbReference type="RefSeq" id="WP_130155703.1">
    <property type="nucleotide sequence ID" value="NZ_SGIS01000006.1"/>
</dbReference>
<keyword evidence="2" id="KW-1185">Reference proteome</keyword>
<dbReference type="Pfam" id="PF14094">
    <property type="entry name" value="DUF4272"/>
    <property type="match status" value="1"/>
</dbReference>
<dbReference type="AlphaFoldDB" id="A0A4Q6XYB5"/>
<accession>A0A4Q6XYB5</accession>
<reference evidence="1 2" key="1">
    <citation type="submission" date="2019-02" db="EMBL/GenBank/DDBJ databases">
        <authorList>
            <person name="Li Y."/>
        </authorList>
    </citation>
    <scope>NUCLEOTIDE SEQUENCE [LARGE SCALE GENOMIC DNA]</scope>
    <source>
        <strain evidence="1 2">3-7</strain>
    </source>
</reference>
<sequence>MSFLKRLLGKAEPEHSVASAPAEPLLVNAYASVRDLPALDFAHTLMGQRDLSDPELGTHLQGFIGYVLGRGDGQMTAGRYHLWRHLQRVRNHVSFEVAEGDLDGVERWASTANAVFFLPDGSVRAPDMAVLLSADGDSDPAAALPYQADAVARRQRTRATLTSVEPQPPVSMPPAIGAAELVLPPPGEVLRRALALFYVAAQGQARGAGMMPIPAGQRERNPVGFAAITPEETTFLEGGVADQATAAAMTWRYEAANTLLWALGVDAADITDSDRMIDVDLLWSSVERLARDGDGPDVQLRAPGEILDALDRTWLEHWIVRQARQKDVPLKGLNGDVVMERHHALNWLTGFQNDFGTAWDDIDTPT</sequence>
<dbReference type="Proteomes" id="UP000292085">
    <property type="component" value="Unassembled WGS sequence"/>
</dbReference>
<dbReference type="InterPro" id="IPR025368">
    <property type="entry name" value="DUF4272"/>
</dbReference>
<evidence type="ECO:0000313" key="1">
    <source>
        <dbReference type="EMBL" id="RZF65460.1"/>
    </source>
</evidence>
<evidence type="ECO:0000313" key="2">
    <source>
        <dbReference type="Proteomes" id="UP000292085"/>
    </source>
</evidence>
<protein>
    <submittedName>
        <fullName evidence="1">DUF4272 domain-containing protein</fullName>
    </submittedName>
</protein>
<gene>
    <name evidence="1" type="ORF">EWE75_05710</name>
</gene>
<proteinExistence type="predicted"/>
<dbReference type="OrthoDB" id="4399984at2"/>
<name>A0A4Q6XYB5_9SPHN</name>
<organism evidence="1 2">
    <name type="scientific">Sphingomonas populi</name>
    <dbReference type="NCBI Taxonomy" id="2484750"/>
    <lineage>
        <taxon>Bacteria</taxon>
        <taxon>Pseudomonadati</taxon>
        <taxon>Pseudomonadota</taxon>
        <taxon>Alphaproteobacteria</taxon>
        <taxon>Sphingomonadales</taxon>
        <taxon>Sphingomonadaceae</taxon>
        <taxon>Sphingomonas</taxon>
    </lineage>
</organism>
<comment type="caution">
    <text evidence="1">The sequence shown here is derived from an EMBL/GenBank/DDBJ whole genome shotgun (WGS) entry which is preliminary data.</text>
</comment>